<dbReference type="SUPFAM" id="SSF53067">
    <property type="entry name" value="Actin-like ATPase domain"/>
    <property type="match status" value="2"/>
</dbReference>
<dbReference type="InterPro" id="IPR003494">
    <property type="entry name" value="SHS2_FtsA"/>
</dbReference>
<dbReference type="PANTHER" id="PTHR32432:SF4">
    <property type="entry name" value="CELL DIVISION PROTEIN FTSA"/>
    <property type="match status" value="1"/>
</dbReference>
<evidence type="ECO:0000256" key="1">
    <source>
        <dbReference type="ARBA" id="ARBA00022475"/>
    </source>
</evidence>
<dbReference type="AlphaFoldDB" id="A0A1X7H6Q4"/>
<dbReference type="Pfam" id="PF14450">
    <property type="entry name" value="FtsA"/>
    <property type="match status" value="1"/>
</dbReference>
<comment type="function">
    <text evidence="5 6">Cell division protein that is involved in the assembly of the Z ring. May serve as a membrane anchor for the Z ring.</text>
</comment>
<proteinExistence type="inferred from homology"/>
<evidence type="ECO:0000313" key="9">
    <source>
        <dbReference type="Proteomes" id="UP000192936"/>
    </source>
</evidence>
<dbReference type="Pfam" id="PF02491">
    <property type="entry name" value="SHS2_FTSA"/>
    <property type="match status" value="1"/>
</dbReference>
<dbReference type="InterPro" id="IPR043129">
    <property type="entry name" value="ATPase_NBD"/>
</dbReference>
<dbReference type="GO" id="GO:0032153">
    <property type="term" value="C:cell division site"/>
    <property type="evidence" value="ECO:0007669"/>
    <property type="project" value="UniProtKB-UniRule"/>
</dbReference>
<dbReference type="HAMAP" id="MF_02033">
    <property type="entry name" value="FtsA"/>
    <property type="match status" value="1"/>
</dbReference>
<dbReference type="GO" id="GO:0043093">
    <property type="term" value="P:FtsZ-dependent cytokinesis"/>
    <property type="evidence" value="ECO:0007669"/>
    <property type="project" value="UniProtKB-UniRule"/>
</dbReference>
<evidence type="ECO:0000313" key="8">
    <source>
        <dbReference type="EMBL" id="SMF80601.1"/>
    </source>
</evidence>
<dbReference type="InterPro" id="IPR050696">
    <property type="entry name" value="FtsA/MreB"/>
</dbReference>
<evidence type="ECO:0000256" key="5">
    <source>
        <dbReference type="HAMAP-Rule" id="MF_02033"/>
    </source>
</evidence>
<comment type="similarity">
    <text evidence="5 6">Belongs to the FtsA/MreB family.</text>
</comment>
<comment type="subunit">
    <text evidence="5">Self-interacts. Interacts with FtsZ.</text>
</comment>
<dbReference type="Proteomes" id="UP000192936">
    <property type="component" value="Unassembled WGS sequence"/>
</dbReference>
<dbReference type="NCBIfam" id="TIGR01174">
    <property type="entry name" value="ftsA"/>
    <property type="match status" value="1"/>
</dbReference>
<evidence type="ECO:0000259" key="7">
    <source>
        <dbReference type="SMART" id="SM00842"/>
    </source>
</evidence>
<dbReference type="Gene3D" id="3.30.420.40">
    <property type="match status" value="2"/>
</dbReference>
<dbReference type="SMART" id="SM00842">
    <property type="entry name" value="FtsA"/>
    <property type="match status" value="1"/>
</dbReference>
<evidence type="ECO:0000256" key="6">
    <source>
        <dbReference type="PIRNR" id="PIRNR003101"/>
    </source>
</evidence>
<dbReference type="STRING" id="286727.SAMN02982917_5079"/>
<dbReference type="PANTHER" id="PTHR32432">
    <property type="entry name" value="CELL DIVISION PROTEIN FTSA-RELATED"/>
    <property type="match status" value="1"/>
</dbReference>
<feature type="domain" description="SHS2" evidence="7">
    <location>
        <begin position="24"/>
        <end position="210"/>
    </location>
</feature>
<evidence type="ECO:0000256" key="3">
    <source>
        <dbReference type="ARBA" id="ARBA00023136"/>
    </source>
</evidence>
<dbReference type="GO" id="GO:0009898">
    <property type="term" value="C:cytoplasmic side of plasma membrane"/>
    <property type="evidence" value="ECO:0007669"/>
    <property type="project" value="UniProtKB-UniRule"/>
</dbReference>
<reference evidence="8 9" key="1">
    <citation type="submission" date="2017-04" db="EMBL/GenBank/DDBJ databases">
        <authorList>
            <person name="Afonso C.L."/>
            <person name="Miller P.J."/>
            <person name="Scott M.A."/>
            <person name="Spackman E."/>
            <person name="Goraichik I."/>
            <person name="Dimitrov K.M."/>
            <person name="Suarez D.L."/>
            <person name="Swayne D.E."/>
        </authorList>
    </citation>
    <scope>NUCLEOTIDE SEQUENCE [LARGE SCALE GENOMIC DNA]</scope>
    <source>
        <strain evidence="8 9">A2P</strain>
    </source>
</reference>
<protein>
    <recommendedName>
        <fullName evidence="5 6">Cell division protein FtsA</fullName>
    </recommendedName>
</protein>
<evidence type="ECO:0000256" key="2">
    <source>
        <dbReference type="ARBA" id="ARBA00022618"/>
    </source>
</evidence>
<keyword evidence="4 5" id="KW-0131">Cell cycle</keyword>
<sequence>MGGMFGMGFNGAKKPKRPARGGIVTALDVGSTKVCCVIARMEEPGSLRVIGVGHQIATGIRAGTIIDMEAAETSIGAAVHAAEQMAGETVHDVVINLSMGNPRSHAFTATVPVSGQEVTEGDIRRAMAHARTLQAGPDQALIHTIPLSFTLDGIRGIRDPKGMSGHTLGTQLHVVTAAKGAILTLGACVGRCHLHVDSVVVSPFASGLACLVEDEMEMGAACVDIGGGGTTISIFAEGNLVWTGFVPLGGRHVTNDIAHGLATPLSHAERLKVLYGSARVNPADEREMIEVPQIGEDERSGSGTASHPRSFLVSIIQARMEEIFEEVRSAIEQSGHSKLVGRRVVLTGGASQLPNTRDMAAPILDKQVRIARPTRIAGLNEAHGGPAFSTVAGLLLHAVRNPTELMVTGQEAVASTGLLGRVGLWLRENL</sequence>
<accession>A0A1X7H6Q4</accession>
<dbReference type="CDD" id="cd24048">
    <property type="entry name" value="ASKHA_NBD_FtsA"/>
    <property type="match status" value="1"/>
</dbReference>
<comment type="subcellular location">
    <subcellularLocation>
        <location evidence="5">Cell membrane</location>
        <topology evidence="5">Peripheral membrane protein</topology>
        <orientation evidence="5">Cytoplasmic side</orientation>
    </subcellularLocation>
    <text evidence="5">Localizes to the Z ring in an FtsZ-dependent manner. Targeted to the membrane through a conserved C-terminal amphipathic helix.</text>
</comment>
<dbReference type="PIRSF" id="PIRSF003101">
    <property type="entry name" value="FtsA"/>
    <property type="match status" value="1"/>
</dbReference>
<keyword evidence="1 5" id="KW-1003">Cell membrane</keyword>
<keyword evidence="3 5" id="KW-0472">Membrane</keyword>
<dbReference type="EMBL" id="FXAK01000007">
    <property type="protein sequence ID" value="SMF80601.1"/>
    <property type="molecule type" value="Genomic_DNA"/>
</dbReference>
<organism evidence="8 9">
    <name type="scientific">Azospirillum oryzae</name>
    <dbReference type="NCBI Taxonomy" id="286727"/>
    <lineage>
        <taxon>Bacteria</taxon>
        <taxon>Pseudomonadati</taxon>
        <taxon>Pseudomonadota</taxon>
        <taxon>Alphaproteobacteria</taxon>
        <taxon>Rhodospirillales</taxon>
        <taxon>Azospirillaceae</taxon>
        <taxon>Azospirillum</taxon>
    </lineage>
</organism>
<gene>
    <name evidence="5" type="primary">ftsA</name>
    <name evidence="8" type="ORF">SAMN02982917_5079</name>
</gene>
<evidence type="ECO:0000256" key="4">
    <source>
        <dbReference type="ARBA" id="ARBA00023306"/>
    </source>
</evidence>
<keyword evidence="2 5" id="KW-0132">Cell division</keyword>
<name>A0A1X7H6Q4_9PROT</name>
<dbReference type="InterPro" id="IPR020823">
    <property type="entry name" value="Cell_div_FtsA"/>
</dbReference>